<organism evidence="2 3">
    <name type="scientific">Pythium insidiosum</name>
    <name type="common">Pythiosis disease agent</name>
    <dbReference type="NCBI Taxonomy" id="114742"/>
    <lineage>
        <taxon>Eukaryota</taxon>
        <taxon>Sar</taxon>
        <taxon>Stramenopiles</taxon>
        <taxon>Oomycota</taxon>
        <taxon>Peronosporomycetes</taxon>
        <taxon>Pythiales</taxon>
        <taxon>Pythiaceae</taxon>
        <taxon>Pythium</taxon>
    </lineage>
</organism>
<accession>A0AAD5Q3T9</accession>
<evidence type="ECO:0000313" key="3">
    <source>
        <dbReference type="Proteomes" id="UP001209570"/>
    </source>
</evidence>
<evidence type="ECO:0000256" key="1">
    <source>
        <dbReference type="SAM" id="MobiDB-lite"/>
    </source>
</evidence>
<name>A0AAD5Q3T9_PYTIN</name>
<feature type="region of interest" description="Disordered" evidence="1">
    <location>
        <begin position="18"/>
        <end position="60"/>
    </location>
</feature>
<dbReference type="AlphaFoldDB" id="A0AAD5Q3T9"/>
<gene>
    <name evidence="2" type="ORF">P43SY_001261</name>
</gene>
<keyword evidence="3" id="KW-1185">Reference proteome</keyword>
<dbReference type="Proteomes" id="UP001209570">
    <property type="component" value="Unassembled WGS sequence"/>
</dbReference>
<comment type="caution">
    <text evidence="2">The sequence shown here is derived from an EMBL/GenBank/DDBJ whole genome shotgun (WGS) entry which is preliminary data.</text>
</comment>
<feature type="compositionally biased region" description="Basic and acidic residues" evidence="1">
    <location>
        <begin position="42"/>
        <end position="57"/>
    </location>
</feature>
<protein>
    <submittedName>
        <fullName evidence="2">Uncharacterized protein</fullName>
    </submittedName>
</protein>
<evidence type="ECO:0000313" key="2">
    <source>
        <dbReference type="EMBL" id="KAJ0394990.1"/>
    </source>
</evidence>
<feature type="compositionally biased region" description="Low complexity" evidence="1">
    <location>
        <begin position="19"/>
        <end position="41"/>
    </location>
</feature>
<reference evidence="2" key="1">
    <citation type="submission" date="2021-12" db="EMBL/GenBank/DDBJ databases">
        <title>Prjna785345.</title>
        <authorList>
            <person name="Rujirawat T."/>
            <person name="Krajaejun T."/>
        </authorList>
    </citation>
    <scope>NUCLEOTIDE SEQUENCE</scope>
    <source>
        <strain evidence="2">Pi057C3</strain>
    </source>
</reference>
<dbReference type="EMBL" id="JAKCXM010000370">
    <property type="protein sequence ID" value="KAJ0394990.1"/>
    <property type="molecule type" value="Genomic_DNA"/>
</dbReference>
<sequence length="101" mass="10691">MTPRIACTGPRWRSLATCSASGRGSRAANAAADAAAAPRSALPRDADAVPKAARNDDGDQAVADPFRHFQAFECMDDYVSATLLQYVNTPSDGPPARKKKQ</sequence>
<proteinExistence type="predicted"/>